<accession>A0ABN7B202</accession>
<evidence type="ECO:0000256" key="1">
    <source>
        <dbReference type="SAM" id="MobiDB-lite"/>
    </source>
</evidence>
<evidence type="ECO:0000313" key="3">
    <source>
        <dbReference type="Proteomes" id="UP001307889"/>
    </source>
</evidence>
<name>A0ABN7B202_9HEMI</name>
<keyword evidence="3" id="KW-1185">Reference proteome</keyword>
<feature type="region of interest" description="Disordered" evidence="1">
    <location>
        <begin position="16"/>
        <end position="38"/>
    </location>
</feature>
<organism evidence="2 3">
    <name type="scientific">Nesidiocoris tenuis</name>
    <dbReference type="NCBI Taxonomy" id="355587"/>
    <lineage>
        <taxon>Eukaryota</taxon>
        <taxon>Metazoa</taxon>
        <taxon>Ecdysozoa</taxon>
        <taxon>Arthropoda</taxon>
        <taxon>Hexapoda</taxon>
        <taxon>Insecta</taxon>
        <taxon>Pterygota</taxon>
        <taxon>Neoptera</taxon>
        <taxon>Paraneoptera</taxon>
        <taxon>Hemiptera</taxon>
        <taxon>Heteroptera</taxon>
        <taxon>Panheteroptera</taxon>
        <taxon>Cimicomorpha</taxon>
        <taxon>Miridae</taxon>
        <taxon>Dicyphina</taxon>
        <taxon>Nesidiocoris</taxon>
    </lineage>
</organism>
<dbReference type="EMBL" id="AP028915">
    <property type="protein sequence ID" value="BES96772.1"/>
    <property type="molecule type" value="Genomic_DNA"/>
</dbReference>
<reference evidence="2 3" key="1">
    <citation type="submission" date="2023-09" db="EMBL/GenBank/DDBJ databases">
        <title>Nesidiocoris tenuis whole genome shotgun sequence.</title>
        <authorList>
            <person name="Shibata T."/>
            <person name="Shimoda M."/>
            <person name="Kobayashi T."/>
            <person name="Uehara T."/>
        </authorList>
    </citation>
    <scope>NUCLEOTIDE SEQUENCE [LARGE SCALE GENOMIC DNA]</scope>
    <source>
        <strain evidence="2 3">Japan</strain>
    </source>
</reference>
<dbReference type="Proteomes" id="UP001307889">
    <property type="component" value="Chromosome 7"/>
</dbReference>
<proteinExistence type="predicted"/>
<evidence type="ECO:0000313" key="2">
    <source>
        <dbReference type="EMBL" id="BES96772.1"/>
    </source>
</evidence>
<protein>
    <submittedName>
        <fullName evidence="2">Uncharacterized protein</fullName>
    </submittedName>
</protein>
<gene>
    <name evidence="2" type="ORF">NTJ_09585</name>
</gene>
<sequence>MQNCIHRFPFSRQSQLLSGPVPDATRDSGDSLHPAGLSRRHLGKSDSLPVWLPFSVIHAVHPTFRLFLRASSLLLGCPPESAALEGQPVSQLICSV</sequence>